<keyword evidence="5 10" id="KW-1133">Transmembrane helix</keyword>
<evidence type="ECO:0000256" key="1">
    <source>
        <dbReference type="ARBA" id="ARBA00002598"/>
    </source>
</evidence>
<proteinExistence type="inferred from homology"/>
<organism evidence="11">
    <name type="scientific">Nicotiana tabacum</name>
    <name type="common">Common tobacco</name>
    <dbReference type="NCBI Taxonomy" id="4097"/>
    <lineage>
        <taxon>Eukaryota</taxon>
        <taxon>Viridiplantae</taxon>
        <taxon>Streptophyta</taxon>
        <taxon>Embryophyta</taxon>
        <taxon>Tracheophyta</taxon>
        <taxon>Spermatophyta</taxon>
        <taxon>Magnoliopsida</taxon>
        <taxon>eudicotyledons</taxon>
        <taxon>Gunneridae</taxon>
        <taxon>Pentapetalae</taxon>
        <taxon>asterids</taxon>
        <taxon>lamiids</taxon>
        <taxon>Solanales</taxon>
        <taxon>Solanaceae</taxon>
        <taxon>Nicotianoideae</taxon>
        <taxon>Nicotianeae</taxon>
        <taxon>Nicotiana</taxon>
    </lineage>
</organism>
<comment type="subcellular location">
    <subcellularLocation>
        <location evidence="2">Cell membrane</location>
        <topology evidence="2">Multi-pass membrane protein</topology>
    </subcellularLocation>
</comment>
<feature type="transmembrane region" description="Helical" evidence="10">
    <location>
        <begin position="231"/>
        <end position="254"/>
    </location>
</feature>
<keyword evidence="4 10" id="KW-0812">Transmembrane</keyword>
<dbReference type="RefSeq" id="XP_016514759.1">
    <property type="nucleotide sequence ID" value="XM_016659273.1"/>
</dbReference>
<dbReference type="InterPro" id="IPR003691">
    <property type="entry name" value="FluC"/>
</dbReference>
<evidence type="ECO:0000313" key="11">
    <source>
        <dbReference type="RefSeq" id="XP_016514759.1"/>
    </source>
</evidence>
<dbReference type="PANTHER" id="PTHR28259:SF1">
    <property type="entry name" value="FLUORIDE EXPORT PROTEIN 1-RELATED"/>
    <property type="match status" value="1"/>
</dbReference>
<gene>
    <name evidence="11" type="primary">LOC107831506</name>
</gene>
<dbReference type="GO" id="GO:1903424">
    <property type="term" value="P:fluoride transmembrane transport"/>
    <property type="evidence" value="ECO:0000318"/>
    <property type="project" value="GO_Central"/>
</dbReference>
<dbReference type="Pfam" id="PF02537">
    <property type="entry name" value="CRCB"/>
    <property type="match status" value="2"/>
</dbReference>
<evidence type="ECO:0000256" key="10">
    <source>
        <dbReference type="SAM" id="Phobius"/>
    </source>
</evidence>
<dbReference type="AlphaFoldDB" id="A0A1S4DNN2"/>
<sequence length="457" mass="51006">MDCENKDSELRKIGSSRTSSAASSLRRRSLSLSFSLRKRLNDDDDDDEIESVSEAGDIRDRELQSNRYSGSGRLRLIDENAPEHGVVVPISEEWSRDPNAMTSLAPVSPSKLPERKENDEKTEVPWVLEYTSCLLFQAVFGILGVLLRYGLQILFGPRIVGATSDHSYMYLDLPSNMVGSFLMGWFGAVFKEDISRFSTSLAIGLSTGFLGSLTTFSGWNQKMLDLSVEGQWVFVVLGYLIGLFLVAYSFIFGVETAKGVRWLHRRATMNSLNCGTDYHWRVDSYKRHVLVILFLLCILLLLWGMSIGLEVTKFSSGSTKAQLWLACIVGPFGVWIRWFLARLNGRGLGKSGFLKWVPFGTLIANVLAACVMAALATLKKAVKTQTCDTVASGIQFGLLGCLSTVSTFIAEFHAMRESKYPWRAYVYALSTMLISFVLGTLIYSVFVWTENFSKRSS</sequence>
<keyword evidence="6 10" id="KW-0472">Membrane</keyword>
<evidence type="ECO:0000256" key="7">
    <source>
        <dbReference type="ARBA" id="ARBA00035120"/>
    </source>
</evidence>
<accession>A0A1S4DNN2</accession>
<dbReference type="GO" id="GO:0005886">
    <property type="term" value="C:plasma membrane"/>
    <property type="evidence" value="ECO:0000318"/>
    <property type="project" value="GO_Central"/>
</dbReference>
<feature type="transmembrane region" description="Helical" evidence="10">
    <location>
        <begin position="201"/>
        <end position="219"/>
    </location>
</feature>
<feature type="transmembrane region" description="Helical" evidence="10">
    <location>
        <begin position="167"/>
        <end position="189"/>
    </location>
</feature>
<dbReference type="STRING" id="4097.A0A1S4DNN2"/>
<feature type="region of interest" description="Disordered" evidence="9">
    <location>
        <begin position="1"/>
        <end position="28"/>
    </location>
</feature>
<evidence type="ECO:0000256" key="6">
    <source>
        <dbReference type="ARBA" id="ARBA00023136"/>
    </source>
</evidence>
<feature type="transmembrane region" description="Helical" evidence="10">
    <location>
        <begin position="126"/>
        <end position="147"/>
    </location>
</feature>
<comment type="catalytic activity">
    <reaction evidence="8">
        <text>fluoride(in) = fluoride(out)</text>
        <dbReference type="Rhea" id="RHEA:76159"/>
        <dbReference type="ChEBI" id="CHEBI:17051"/>
    </reaction>
    <physiologicalReaction direction="left-to-right" evidence="8">
        <dbReference type="Rhea" id="RHEA:76160"/>
    </physiologicalReaction>
</comment>
<dbReference type="PANTHER" id="PTHR28259">
    <property type="entry name" value="FLUORIDE EXPORT PROTEIN 1-RELATED"/>
    <property type="match status" value="1"/>
</dbReference>
<dbReference type="OMA" id="LQSYGFW"/>
<feature type="transmembrane region" description="Helical" evidence="10">
    <location>
        <begin position="390"/>
        <end position="412"/>
    </location>
</feature>
<comment type="function">
    <text evidence="1">Fluoride channel required for the rapid expulsion of cytoplasmic fluoride.</text>
</comment>
<dbReference type="GO" id="GO:1903425">
    <property type="term" value="F:fluoride transmembrane transporter activity"/>
    <property type="evidence" value="ECO:0000318"/>
    <property type="project" value="GO_Central"/>
</dbReference>
<evidence type="ECO:0000256" key="5">
    <source>
        <dbReference type="ARBA" id="ARBA00022989"/>
    </source>
</evidence>
<feature type="compositionally biased region" description="Low complexity" evidence="9">
    <location>
        <begin position="15"/>
        <end position="28"/>
    </location>
</feature>
<evidence type="ECO:0000256" key="8">
    <source>
        <dbReference type="ARBA" id="ARBA00035585"/>
    </source>
</evidence>
<feature type="transmembrane region" description="Helical" evidence="10">
    <location>
        <begin position="289"/>
        <end position="309"/>
    </location>
</feature>
<feature type="transmembrane region" description="Helical" evidence="10">
    <location>
        <begin position="321"/>
        <end position="341"/>
    </location>
</feature>
<reference evidence="11" key="1">
    <citation type="submission" date="2025-08" db="UniProtKB">
        <authorList>
            <consortium name="RefSeq"/>
        </authorList>
    </citation>
    <scope>IDENTIFICATION</scope>
</reference>
<name>A0A1S4DNN2_TOBAC</name>
<protein>
    <submittedName>
        <fullName evidence="11">UPF0695 membrane protein C977.11/PB8B6.06c</fullName>
    </submittedName>
</protein>
<feature type="transmembrane region" description="Helical" evidence="10">
    <location>
        <begin position="424"/>
        <end position="448"/>
    </location>
</feature>
<dbReference type="PaxDb" id="4097-A0A1S4DNN2"/>
<feature type="transmembrane region" description="Helical" evidence="10">
    <location>
        <begin position="353"/>
        <end position="378"/>
    </location>
</feature>
<keyword evidence="3" id="KW-1003">Cell membrane</keyword>
<dbReference type="KEGG" id="nta:107831506"/>
<evidence type="ECO:0000256" key="3">
    <source>
        <dbReference type="ARBA" id="ARBA00022475"/>
    </source>
</evidence>
<comment type="similarity">
    <text evidence="7">Belongs to the fluoride channel Fluc/FEX (TC 1.A.43) family.</text>
</comment>
<evidence type="ECO:0000256" key="9">
    <source>
        <dbReference type="SAM" id="MobiDB-lite"/>
    </source>
</evidence>
<evidence type="ECO:0000256" key="4">
    <source>
        <dbReference type="ARBA" id="ARBA00022692"/>
    </source>
</evidence>
<feature type="compositionally biased region" description="Basic and acidic residues" evidence="9">
    <location>
        <begin position="1"/>
        <end position="12"/>
    </location>
</feature>
<evidence type="ECO:0000256" key="2">
    <source>
        <dbReference type="ARBA" id="ARBA00004651"/>
    </source>
</evidence>
<dbReference type="OrthoDB" id="409792at2759"/>